<gene>
    <name evidence="8" type="ORF">DNG_06611</name>
</gene>
<evidence type="ECO:0000313" key="9">
    <source>
        <dbReference type="Proteomes" id="UP001187682"/>
    </source>
</evidence>
<feature type="domain" description="DFDF" evidence="4">
    <location>
        <begin position="401"/>
        <end position="437"/>
    </location>
</feature>
<evidence type="ECO:0000259" key="6">
    <source>
        <dbReference type="PROSITE" id="PS51536"/>
    </source>
</evidence>
<evidence type="ECO:0000256" key="2">
    <source>
        <dbReference type="PROSITE-ProRule" id="PRU00869"/>
    </source>
</evidence>
<dbReference type="GO" id="GO:0003729">
    <property type="term" value="F:mRNA binding"/>
    <property type="evidence" value="ECO:0007669"/>
    <property type="project" value="TreeGrafter"/>
</dbReference>
<feature type="region of interest" description="Disordered" evidence="3">
    <location>
        <begin position="72"/>
        <end position="309"/>
    </location>
</feature>
<feature type="domain" description="Sm" evidence="7">
    <location>
        <begin position="1"/>
        <end position="80"/>
    </location>
</feature>
<dbReference type="InterPro" id="IPR025768">
    <property type="entry name" value="TFG_box"/>
</dbReference>
<sequence length="557" mass="57383">MSEYIGSRISLISKSDIRYVGTLHQINSEQSTVSLENVKSHGTEGRKSNPEDEIAASDQVYEYIIFRGSDVKDLRIEQQPAKETKPSAVPSDPAILGARPRPDAQQDSSAQAPVPAGPAFSQPGHPGPPQFNENFYGPPPGSWGRGGPGPGHGPGPGPAFNNMPYPPPPGWYPPPQGFPHGPGGPGPWNPNFPYPPNIPNAPMHPHPDQNQKSRATPAGTVGTPGTDAKQGLSGAAPSPKQVPPTQAAQPPTEPKSLGQGAPKPQPAADSKAATEKGGPQPTSKTIASPGVESAPTGPKNTRITPVVPVVPRPFPVPTSISAGAVATGTPAPGAAIQDATEAAKAAVALAMANMETGNNAGQGQAQNGSTMDNLAKRVDEMRVNAGRGDHPGRGRGRGGRGGASKVEVPKTDFDFAESNAKFNKEDLAKAASAGSPIGDGASGPSGQATQSDISEKAVDPDVYNKKRSFFDNISSEAKDRANSGGQKPGGREWRGEEQRKNIETFGQGSVDGGHRNYRGRGRGRGGSRGRGYQNRGGPGGYRGQGAGAPSSTPTAGQ</sequence>
<dbReference type="Proteomes" id="UP001187682">
    <property type="component" value="Unassembled WGS sequence"/>
</dbReference>
<feature type="compositionally biased region" description="Basic and acidic residues" evidence="3">
    <location>
        <begin position="489"/>
        <end position="502"/>
    </location>
</feature>
<accession>A0AAE8SWQ3</accession>
<protein>
    <submittedName>
        <fullName evidence="8">Related to SCD6 - suppressor of clathrin deficiency</fullName>
    </submittedName>
</protein>
<feature type="short sequence motif" description="FFD box" evidence="1">
    <location>
        <begin position="461"/>
        <end position="477"/>
    </location>
</feature>
<dbReference type="InterPro" id="IPR010920">
    <property type="entry name" value="LSM_dom_sf"/>
</dbReference>
<feature type="short sequence motif" description="TFG box" evidence="2">
    <location>
        <begin position="489"/>
        <end position="509"/>
    </location>
</feature>
<evidence type="ECO:0000256" key="3">
    <source>
        <dbReference type="SAM" id="MobiDB-lite"/>
    </source>
</evidence>
<dbReference type="GO" id="GO:0000932">
    <property type="term" value="C:P-body"/>
    <property type="evidence" value="ECO:0007669"/>
    <property type="project" value="TreeGrafter"/>
</dbReference>
<dbReference type="PROSITE" id="PS52002">
    <property type="entry name" value="SM"/>
    <property type="match status" value="1"/>
</dbReference>
<feature type="compositionally biased region" description="Pro residues" evidence="3">
    <location>
        <begin position="164"/>
        <end position="204"/>
    </location>
</feature>
<dbReference type="Gene3D" id="2.30.30.100">
    <property type="match status" value="1"/>
</dbReference>
<dbReference type="CDD" id="cd01736">
    <property type="entry name" value="LSm14_N"/>
    <property type="match status" value="1"/>
</dbReference>
<dbReference type="PROSITE" id="PS51536">
    <property type="entry name" value="TFG"/>
    <property type="match status" value="1"/>
</dbReference>
<organism evidence="8 9">
    <name type="scientific">Cephalotrichum gorgonifer</name>
    <dbReference type="NCBI Taxonomy" id="2041049"/>
    <lineage>
        <taxon>Eukaryota</taxon>
        <taxon>Fungi</taxon>
        <taxon>Dikarya</taxon>
        <taxon>Ascomycota</taxon>
        <taxon>Pezizomycotina</taxon>
        <taxon>Sordariomycetes</taxon>
        <taxon>Hypocreomycetidae</taxon>
        <taxon>Microascales</taxon>
        <taxon>Microascaceae</taxon>
        <taxon>Cephalotrichum</taxon>
    </lineage>
</organism>
<dbReference type="InterPro" id="IPR025762">
    <property type="entry name" value="DFDF"/>
</dbReference>
<evidence type="ECO:0000259" key="7">
    <source>
        <dbReference type="PROSITE" id="PS52002"/>
    </source>
</evidence>
<dbReference type="InterPro" id="IPR025761">
    <property type="entry name" value="FFD_box"/>
</dbReference>
<feature type="region of interest" description="Disordered" evidence="3">
    <location>
        <begin position="384"/>
        <end position="412"/>
    </location>
</feature>
<feature type="region of interest" description="Disordered" evidence="3">
    <location>
        <begin position="34"/>
        <end position="55"/>
    </location>
</feature>
<dbReference type="PANTHER" id="PTHR13586:SF0">
    <property type="entry name" value="TRAILER HITCH, ISOFORM H"/>
    <property type="match status" value="1"/>
</dbReference>
<dbReference type="InterPro" id="IPR047575">
    <property type="entry name" value="Sm"/>
</dbReference>
<dbReference type="PROSITE" id="PS51512">
    <property type="entry name" value="DFDF"/>
    <property type="match status" value="1"/>
</dbReference>
<feature type="compositionally biased region" description="Basic and acidic residues" evidence="3">
    <location>
        <begin position="453"/>
        <end position="464"/>
    </location>
</feature>
<dbReference type="SUPFAM" id="SSF50182">
    <property type="entry name" value="Sm-like ribonucleoproteins"/>
    <property type="match status" value="1"/>
</dbReference>
<feature type="compositionally biased region" description="Basic residues" evidence="3">
    <location>
        <begin position="515"/>
        <end position="527"/>
    </location>
</feature>
<feature type="domain" description="TFG box profile" evidence="6">
    <location>
        <begin position="489"/>
        <end position="509"/>
    </location>
</feature>
<proteinExistence type="predicted"/>
<dbReference type="Pfam" id="PF09532">
    <property type="entry name" value="FDF"/>
    <property type="match status" value="1"/>
</dbReference>
<dbReference type="AlphaFoldDB" id="A0AAE8SWQ3"/>
<reference evidence="8" key="1">
    <citation type="submission" date="2018-03" db="EMBL/GenBank/DDBJ databases">
        <authorList>
            <person name="Guldener U."/>
        </authorList>
    </citation>
    <scope>NUCLEOTIDE SEQUENCE</scope>
</reference>
<dbReference type="GO" id="GO:0033962">
    <property type="term" value="P:P-body assembly"/>
    <property type="evidence" value="ECO:0007669"/>
    <property type="project" value="TreeGrafter"/>
</dbReference>
<evidence type="ECO:0000313" key="8">
    <source>
        <dbReference type="EMBL" id="SPO03928.1"/>
    </source>
</evidence>
<dbReference type="SMART" id="SM01199">
    <property type="entry name" value="FDF"/>
    <property type="match status" value="1"/>
</dbReference>
<feature type="region of interest" description="Disordered" evidence="3">
    <location>
        <begin position="427"/>
        <end position="557"/>
    </location>
</feature>
<dbReference type="Pfam" id="PF12701">
    <property type="entry name" value="LSM14"/>
    <property type="match status" value="1"/>
</dbReference>
<dbReference type="InterPro" id="IPR025609">
    <property type="entry name" value="Lsm14-like_N"/>
</dbReference>
<evidence type="ECO:0000256" key="1">
    <source>
        <dbReference type="PROSITE-ProRule" id="PRU00846"/>
    </source>
</evidence>
<evidence type="ECO:0000259" key="5">
    <source>
        <dbReference type="PROSITE" id="PS51513"/>
    </source>
</evidence>
<name>A0AAE8SWQ3_9PEZI</name>
<dbReference type="SMART" id="SM01271">
    <property type="entry name" value="LSM14"/>
    <property type="match status" value="1"/>
</dbReference>
<dbReference type="PROSITE" id="PS51513">
    <property type="entry name" value="FFD"/>
    <property type="match status" value="1"/>
</dbReference>
<dbReference type="GO" id="GO:0034063">
    <property type="term" value="P:stress granule assembly"/>
    <property type="evidence" value="ECO:0007669"/>
    <property type="project" value="TreeGrafter"/>
</dbReference>
<dbReference type="PANTHER" id="PTHR13586">
    <property type="entry name" value="SCD6 PROTEIN-RELATED"/>
    <property type="match status" value="1"/>
</dbReference>
<comment type="caution">
    <text evidence="8">The sequence shown here is derived from an EMBL/GenBank/DDBJ whole genome shotgun (WGS) entry which is preliminary data.</text>
</comment>
<dbReference type="EMBL" id="ONZQ02000009">
    <property type="protein sequence ID" value="SPO03928.1"/>
    <property type="molecule type" value="Genomic_DNA"/>
</dbReference>
<evidence type="ECO:0000259" key="4">
    <source>
        <dbReference type="PROSITE" id="PS51512"/>
    </source>
</evidence>
<feature type="compositionally biased region" description="Gly residues" evidence="3">
    <location>
        <begin position="528"/>
        <end position="546"/>
    </location>
</feature>
<keyword evidence="9" id="KW-1185">Reference proteome</keyword>
<feature type="compositionally biased region" description="Low complexity" evidence="3">
    <location>
        <begin position="215"/>
        <end position="226"/>
    </location>
</feature>
<feature type="compositionally biased region" description="Basic and acidic residues" evidence="3">
    <location>
        <begin position="38"/>
        <end position="50"/>
    </location>
</feature>
<dbReference type="InterPro" id="IPR019050">
    <property type="entry name" value="FDF_dom"/>
</dbReference>
<feature type="domain" description="FFD box profile" evidence="5">
    <location>
        <begin position="461"/>
        <end position="477"/>
    </location>
</feature>
<feature type="compositionally biased region" description="Basic and acidic residues" evidence="3">
    <location>
        <begin position="72"/>
        <end position="85"/>
    </location>
</feature>